<comment type="caution">
    <text evidence="1">The sequence shown here is derived from an EMBL/GenBank/DDBJ whole genome shotgun (WGS) entry which is preliminary data.</text>
</comment>
<dbReference type="EMBL" id="BMDY01000001">
    <property type="protein sequence ID" value="GGA91948.1"/>
    <property type="molecule type" value="Genomic_DNA"/>
</dbReference>
<name>A0ABQ1HU91_9ALTE</name>
<dbReference type="InterPro" id="IPR026368">
    <property type="entry name" value="SWIM_PBPRA1643"/>
</dbReference>
<dbReference type="Gene3D" id="3.10.450.50">
    <property type="match status" value="1"/>
</dbReference>
<dbReference type="RefSeq" id="WP_055731687.1">
    <property type="nucleotide sequence ID" value="NZ_BMDY01000001.1"/>
</dbReference>
<dbReference type="InterPro" id="IPR004027">
    <property type="entry name" value="SEC_C_motif"/>
</dbReference>
<organism evidence="1 2">
    <name type="scientific">Agarivorans gilvus</name>
    <dbReference type="NCBI Taxonomy" id="680279"/>
    <lineage>
        <taxon>Bacteria</taxon>
        <taxon>Pseudomonadati</taxon>
        <taxon>Pseudomonadota</taxon>
        <taxon>Gammaproteobacteria</taxon>
        <taxon>Alteromonadales</taxon>
        <taxon>Alteromonadaceae</taxon>
        <taxon>Agarivorans</taxon>
    </lineage>
</organism>
<reference evidence="2" key="1">
    <citation type="journal article" date="2019" name="Int. J. Syst. Evol. Microbiol.">
        <title>The Global Catalogue of Microorganisms (GCM) 10K type strain sequencing project: providing services to taxonomists for standard genome sequencing and annotation.</title>
        <authorList>
            <consortium name="The Broad Institute Genomics Platform"/>
            <consortium name="The Broad Institute Genome Sequencing Center for Infectious Disease"/>
            <person name="Wu L."/>
            <person name="Ma J."/>
        </authorList>
    </citation>
    <scope>NUCLEOTIDE SEQUENCE [LARGE SCALE GENOMIC DNA]</scope>
    <source>
        <strain evidence="2">CGMCC 1.10131</strain>
    </source>
</reference>
<dbReference type="SUPFAM" id="SSF103642">
    <property type="entry name" value="Sec-C motif"/>
    <property type="match status" value="1"/>
</dbReference>
<dbReference type="Proteomes" id="UP000651977">
    <property type="component" value="Unassembled WGS sequence"/>
</dbReference>
<keyword evidence="2" id="KW-1185">Reference proteome</keyword>
<gene>
    <name evidence="1" type="ORF">GCM10007414_00690</name>
</gene>
<dbReference type="NCBIfam" id="TIGR04102">
    <property type="entry name" value="SWIM_PBPRA1643"/>
    <property type="match status" value="1"/>
</dbReference>
<sequence length="110" mass="12661">MSKFFYKGRIEKKPKHQSFGFNTKREIKPGTAEAPLSLSVHTEEKKQHLLAVAQQENIVVEITVDPEQEERLKQLDVYLKKPETKRQVNTTKRNDPCPCGSGKKYKKCCA</sequence>
<evidence type="ECO:0000313" key="2">
    <source>
        <dbReference type="Proteomes" id="UP000651977"/>
    </source>
</evidence>
<dbReference type="Pfam" id="PF02810">
    <property type="entry name" value="SEC-C"/>
    <property type="match status" value="1"/>
</dbReference>
<proteinExistence type="predicted"/>
<accession>A0ABQ1HU91</accession>
<evidence type="ECO:0000313" key="1">
    <source>
        <dbReference type="EMBL" id="GGA91948.1"/>
    </source>
</evidence>
<protein>
    <submittedName>
        <fullName evidence="1">Zinc chelation protein SecC</fullName>
    </submittedName>
</protein>